<evidence type="ECO:0000256" key="1">
    <source>
        <dbReference type="ARBA" id="ARBA00011075"/>
    </source>
</evidence>
<feature type="transmembrane region" description="Helical" evidence="2">
    <location>
        <begin position="221"/>
        <end position="240"/>
    </location>
</feature>
<dbReference type="OrthoDB" id="9762883at2"/>
<dbReference type="RefSeq" id="WP_091482896.1">
    <property type="nucleotide sequence ID" value="NZ_FOTR01000003.1"/>
</dbReference>
<keyword evidence="2" id="KW-1133">Transmembrane helix</keyword>
<evidence type="ECO:0000256" key="2">
    <source>
        <dbReference type="SAM" id="Phobius"/>
    </source>
</evidence>
<proteinExistence type="inferred from homology"/>
<feature type="domain" description="Penicillin-binding protein transpeptidase" evidence="3">
    <location>
        <begin position="387"/>
        <end position="585"/>
    </location>
</feature>
<dbReference type="InterPro" id="IPR052173">
    <property type="entry name" value="Beta-lactam_resp_regulator"/>
</dbReference>
<feature type="transmembrane region" description="Helical" evidence="2">
    <location>
        <begin position="110"/>
        <end position="131"/>
    </location>
</feature>
<dbReference type="PANTHER" id="PTHR34978:SF3">
    <property type="entry name" value="SLR0241 PROTEIN"/>
    <property type="match status" value="1"/>
</dbReference>
<dbReference type="Proteomes" id="UP000198565">
    <property type="component" value="Unassembled WGS sequence"/>
</dbReference>
<evidence type="ECO:0000259" key="3">
    <source>
        <dbReference type="Pfam" id="PF00905"/>
    </source>
</evidence>
<dbReference type="InterPro" id="IPR008756">
    <property type="entry name" value="Peptidase_M56"/>
</dbReference>
<dbReference type="CDD" id="cd07341">
    <property type="entry name" value="M56_BlaR1_MecR1_like"/>
    <property type="match status" value="1"/>
</dbReference>
<dbReference type="AlphaFoldDB" id="A0A1I4K0J0"/>
<gene>
    <name evidence="5" type="ORF">SAMN04487943_103274</name>
</gene>
<dbReference type="SUPFAM" id="SSF56601">
    <property type="entry name" value="beta-lactamase/transpeptidase-like"/>
    <property type="match status" value="1"/>
</dbReference>
<dbReference type="NCBIfam" id="NF000326">
    <property type="entry name" value="blaR1_generic"/>
    <property type="match status" value="1"/>
</dbReference>
<dbReference type="GO" id="GO:0008658">
    <property type="term" value="F:penicillin binding"/>
    <property type="evidence" value="ECO:0007669"/>
    <property type="project" value="InterPro"/>
</dbReference>
<dbReference type="PANTHER" id="PTHR34978">
    <property type="entry name" value="POSSIBLE SENSOR-TRANSDUCER PROTEIN BLAR"/>
    <property type="match status" value="1"/>
</dbReference>
<reference evidence="6" key="1">
    <citation type="submission" date="2016-10" db="EMBL/GenBank/DDBJ databases">
        <authorList>
            <person name="Varghese N."/>
            <person name="Submissions S."/>
        </authorList>
    </citation>
    <scope>NUCLEOTIDE SEQUENCE [LARGE SCALE GENOMIC DNA]</scope>
    <source>
        <strain evidence="6">CGMCC 1.4250</strain>
    </source>
</reference>
<accession>A0A1I4K0J0</accession>
<evidence type="ECO:0000313" key="5">
    <source>
        <dbReference type="EMBL" id="SFL72013.1"/>
    </source>
</evidence>
<dbReference type="Pfam" id="PF00905">
    <property type="entry name" value="Transpeptidase"/>
    <property type="match status" value="1"/>
</dbReference>
<dbReference type="STRING" id="334253.SAMN04487943_103274"/>
<comment type="similarity">
    <text evidence="1">Belongs to the peptidase M56 family.</text>
</comment>
<evidence type="ECO:0000313" key="6">
    <source>
        <dbReference type="Proteomes" id="UP000198565"/>
    </source>
</evidence>
<sequence>MSALHLALNMFISSFVVIIVLLIRKIFKNQLSSKWQYNLWFILLTALTLPVLPIQLLDFGTKFTWNGNQNSIPSSSNPTTENLVTESGRNWMQDFSISVNRFDLTFLNPFITIVWITGMLIMIALTLKAWIQLQRIKKSISIVENQEIQTLFEQCKQSLHISQKIELVNSPLIKSPLTFGIFKTYIILPRNAEAWLSKDDLKYILLHELNHYKYKDIATNYLVVLFQILYWYNPLIWIAFREMRLDREIACDSAVLKRLDQNHYKAYGNTIIKFADKSFLQSQFAMANQLASSKKQLKKRMEKIATFKTESKLLKLKSIMIFILLTGVVISQIPVVSAMSYGEDRINFDNKQTVYEDLSAFFNEHDSSFVLYDLQKAQYLIYNKDKAVLRVSPNSTYKIYSALFALESGVITQHQTSMEWNGKTYPYENWNQNQNLFTAMENSVNWYFQKLDKKMRKENIQAYLKKLNYGNQNVSGGMENYWLESSLKISPIEQVQTLKDFYTNQFGFDEKNVQLIKDTIKLETKNNVTLYGKTGTGTVNGKNVNGWFIGYVEAKNNTYFFATNIENDHHAKGSIAADITKSILEYKGIY</sequence>
<keyword evidence="2" id="KW-0812">Transmembrane</keyword>
<feature type="domain" description="Peptidase M56" evidence="4">
    <location>
        <begin position="13"/>
        <end position="303"/>
    </location>
</feature>
<keyword evidence="6" id="KW-1185">Reference proteome</keyword>
<protein>
    <submittedName>
        <fullName evidence="5">Bla regulator protein blaR1</fullName>
    </submittedName>
</protein>
<dbReference type="Gene3D" id="3.40.710.10">
    <property type="entry name" value="DD-peptidase/beta-lactamase superfamily"/>
    <property type="match status" value="1"/>
</dbReference>
<dbReference type="InterPro" id="IPR012338">
    <property type="entry name" value="Beta-lactam/transpept-like"/>
</dbReference>
<feature type="transmembrane region" description="Helical" evidence="2">
    <location>
        <begin position="319"/>
        <end position="341"/>
    </location>
</feature>
<keyword evidence="2" id="KW-0472">Membrane</keyword>
<dbReference type="EMBL" id="FOTR01000003">
    <property type="protein sequence ID" value="SFL72013.1"/>
    <property type="molecule type" value="Genomic_DNA"/>
</dbReference>
<organism evidence="5 6">
    <name type="scientific">Gracilibacillus orientalis</name>
    <dbReference type="NCBI Taxonomy" id="334253"/>
    <lineage>
        <taxon>Bacteria</taxon>
        <taxon>Bacillati</taxon>
        <taxon>Bacillota</taxon>
        <taxon>Bacilli</taxon>
        <taxon>Bacillales</taxon>
        <taxon>Bacillaceae</taxon>
        <taxon>Gracilibacillus</taxon>
    </lineage>
</organism>
<feature type="transmembrane region" description="Helical" evidence="2">
    <location>
        <begin position="39"/>
        <end position="57"/>
    </location>
</feature>
<name>A0A1I4K0J0_9BACI</name>
<dbReference type="Pfam" id="PF05569">
    <property type="entry name" value="Peptidase_M56"/>
    <property type="match status" value="1"/>
</dbReference>
<evidence type="ECO:0000259" key="4">
    <source>
        <dbReference type="Pfam" id="PF05569"/>
    </source>
</evidence>
<feature type="transmembrane region" description="Helical" evidence="2">
    <location>
        <begin position="6"/>
        <end position="27"/>
    </location>
</feature>
<dbReference type="InterPro" id="IPR001460">
    <property type="entry name" value="PCN-bd_Tpept"/>
</dbReference>